<evidence type="ECO:0000256" key="6">
    <source>
        <dbReference type="ARBA" id="ARBA00023136"/>
    </source>
</evidence>
<dbReference type="AlphaFoldDB" id="A0A2Z4Y965"/>
<dbReference type="Pfam" id="PF00528">
    <property type="entry name" value="BPD_transp_1"/>
    <property type="match status" value="1"/>
</dbReference>
<keyword evidence="4 7" id="KW-0812">Transmembrane</keyword>
<evidence type="ECO:0000256" key="3">
    <source>
        <dbReference type="ARBA" id="ARBA00022475"/>
    </source>
</evidence>
<sequence>MSVGTKMQRFIHRMVVYVALCLLAALFAGPFVWMVLTSLKADSEVLTSPPIWIPRQLQWDHYPKALLWGCEEAVPATATAAEAWGAFVQLVAKGKLAAIPFLRYTFNTLWITGWCIVGSLVSCSLAAYGFARLKWPGRDALFFLLLSTMMLPGFVTLIPVLVLFKRLGWVGTYLPLTVPAFFGSAFYIFLLRQFFLTIPMELSEAAVVDGCSEFGIYRRIVLPLAKPALAIVALFTFVASWNDFLGPLIYLSRESQYTLSLGLQMFVGQHSAEWQKLMAASAVMILPVLLVFFFAQRTFIEGISLTGLKG</sequence>
<keyword evidence="2 7" id="KW-0813">Transport</keyword>
<feature type="transmembrane region" description="Helical" evidence="7">
    <location>
        <begin position="277"/>
        <end position="295"/>
    </location>
</feature>
<evidence type="ECO:0000313" key="10">
    <source>
        <dbReference type="Proteomes" id="UP000262583"/>
    </source>
</evidence>
<dbReference type="KEGG" id="schv:BRCON_2178"/>
<dbReference type="CDD" id="cd06261">
    <property type="entry name" value="TM_PBP2"/>
    <property type="match status" value="1"/>
</dbReference>
<feature type="transmembrane region" description="Helical" evidence="7">
    <location>
        <begin position="109"/>
        <end position="130"/>
    </location>
</feature>
<reference evidence="9 10" key="1">
    <citation type="submission" date="2018-05" db="EMBL/GenBank/DDBJ databases">
        <title>A metagenomic window into the 2 km-deep terrestrial subsurface aquifer revealed taxonomically and functionally diverse microbial community comprising novel uncultured bacterial lineages.</title>
        <authorList>
            <person name="Kadnikov V.V."/>
            <person name="Mardanov A.V."/>
            <person name="Beletsky A.V."/>
            <person name="Banks D."/>
            <person name="Pimenov N.V."/>
            <person name="Frank Y.A."/>
            <person name="Karnachuk O.V."/>
            <person name="Ravin N.V."/>
        </authorList>
    </citation>
    <scope>NUCLEOTIDE SEQUENCE [LARGE SCALE GENOMIC DNA]</scope>
    <source>
        <strain evidence="9">BY</strain>
    </source>
</reference>
<accession>A0A2Z4Y965</accession>
<keyword evidence="6 7" id="KW-0472">Membrane</keyword>
<dbReference type="GO" id="GO:0055085">
    <property type="term" value="P:transmembrane transport"/>
    <property type="evidence" value="ECO:0007669"/>
    <property type="project" value="InterPro"/>
</dbReference>
<evidence type="ECO:0000256" key="1">
    <source>
        <dbReference type="ARBA" id="ARBA00004651"/>
    </source>
</evidence>
<evidence type="ECO:0000259" key="8">
    <source>
        <dbReference type="PROSITE" id="PS50928"/>
    </source>
</evidence>
<organism evidence="9 10">
    <name type="scientific">Sumerlaea chitinivorans</name>
    <dbReference type="NCBI Taxonomy" id="2250252"/>
    <lineage>
        <taxon>Bacteria</taxon>
        <taxon>Candidatus Sumerlaeota</taxon>
        <taxon>Candidatus Sumerlaeia</taxon>
        <taxon>Candidatus Sumerlaeales</taxon>
        <taxon>Candidatus Sumerlaeaceae</taxon>
        <taxon>Candidatus Sumerlaea</taxon>
    </lineage>
</organism>
<comment type="similarity">
    <text evidence="7">Belongs to the binding-protein-dependent transport system permease family.</text>
</comment>
<dbReference type="Gene3D" id="1.10.3720.10">
    <property type="entry name" value="MetI-like"/>
    <property type="match status" value="1"/>
</dbReference>
<feature type="transmembrane region" description="Helical" evidence="7">
    <location>
        <begin position="170"/>
        <end position="190"/>
    </location>
</feature>
<dbReference type="SUPFAM" id="SSF161098">
    <property type="entry name" value="MetI-like"/>
    <property type="match status" value="1"/>
</dbReference>
<keyword evidence="5 7" id="KW-1133">Transmembrane helix</keyword>
<name>A0A2Z4Y965_SUMC1</name>
<dbReference type="GO" id="GO:0005886">
    <property type="term" value="C:plasma membrane"/>
    <property type="evidence" value="ECO:0007669"/>
    <property type="project" value="UniProtKB-SubCell"/>
</dbReference>
<gene>
    <name evidence="9" type="ORF">BRCON_2178</name>
</gene>
<dbReference type="InterPro" id="IPR000515">
    <property type="entry name" value="MetI-like"/>
</dbReference>
<evidence type="ECO:0000256" key="2">
    <source>
        <dbReference type="ARBA" id="ARBA00022448"/>
    </source>
</evidence>
<dbReference type="EMBL" id="CP030759">
    <property type="protein sequence ID" value="AXA36955.1"/>
    <property type="molecule type" value="Genomic_DNA"/>
</dbReference>
<feature type="domain" description="ABC transmembrane type-1" evidence="8">
    <location>
        <begin position="105"/>
        <end position="295"/>
    </location>
</feature>
<evidence type="ECO:0000256" key="4">
    <source>
        <dbReference type="ARBA" id="ARBA00022692"/>
    </source>
</evidence>
<dbReference type="PROSITE" id="PS50928">
    <property type="entry name" value="ABC_TM1"/>
    <property type="match status" value="1"/>
</dbReference>
<feature type="transmembrane region" description="Helical" evidence="7">
    <location>
        <begin position="228"/>
        <end position="251"/>
    </location>
</feature>
<evidence type="ECO:0000313" key="9">
    <source>
        <dbReference type="EMBL" id="AXA36955.1"/>
    </source>
</evidence>
<comment type="subcellular location">
    <subcellularLocation>
        <location evidence="1 7">Cell membrane</location>
        <topology evidence="1 7">Multi-pass membrane protein</topology>
    </subcellularLocation>
</comment>
<dbReference type="Proteomes" id="UP000262583">
    <property type="component" value="Chromosome"/>
</dbReference>
<proteinExistence type="inferred from homology"/>
<dbReference type="PANTHER" id="PTHR43744:SF12">
    <property type="entry name" value="ABC TRANSPORTER PERMEASE PROTEIN MG189-RELATED"/>
    <property type="match status" value="1"/>
</dbReference>
<dbReference type="PANTHER" id="PTHR43744">
    <property type="entry name" value="ABC TRANSPORTER PERMEASE PROTEIN MG189-RELATED-RELATED"/>
    <property type="match status" value="1"/>
</dbReference>
<keyword evidence="3" id="KW-1003">Cell membrane</keyword>
<feature type="transmembrane region" description="Helical" evidence="7">
    <location>
        <begin position="15"/>
        <end position="36"/>
    </location>
</feature>
<dbReference type="InterPro" id="IPR035906">
    <property type="entry name" value="MetI-like_sf"/>
</dbReference>
<protein>
    <submittedName>
        <fullName evidence="9">N-Acetyl-D-glucosamine ABC transport system, permease protein 2</fullName>
    </submittedName>
</protein>
<evidence type="ECO:0000256" key="5">
    <source>
        <dbReference type="ARBA" id="ARBA00022989"/>
    </source>
</evidence>
<feature type="transmembrane region" description="Helical" evidence="7">
    <location>
        <begin position="142"/>
        <end position="164"/>
    </location>
</feature>
<evidence type="ECO:0000256" key="7">
    <source>
        <dbReference type="RuleBase" id="RU363032"/>
    </source>
</evidence>